<dbReference type="RefSeq" id="WP_303278169.1">
    <property type="nucleotide sequence ID" value="NZ_JAUOEK010000120.1"/>
</dbReference>
<evidence type="ECO:0000313" key="3">
    <source>
        <dbReference type="EMBL" id="MDO5970481.1"/>
    </source>
</evidence>
<dbReference type="Gene3D" id="3.40.50.720">
    <property type="entry name" value="NAD(P)-binding Rossmann-like Domain"/>
    <property type="match status" value="1"/>
</dbReference>
<dbReference type="Proteomes" id="UP001176883">
    <property type="component" value="Unassembled WGS sequence"/>
</dbReference>
<dbReference type="InterPro" id="IPR000683">
    <property type="entry name" value="Gfo/Idh/MocA-like_OxRdtase_N"/>
</dbReference>
<dbReference type="InterPro" id="IPR036291">
    <property type="entry name" value="NAD(P)-bd_dom_sf"/>
</dbReference>
<name>A0ABT8WBS4_9FLAO</name>
<feature type="domain" description="GFO/IDH/MocA-like oxidoreductase" evidence="2">
    <location>
        <begin position="130"/>
        <end position="249"/>
    </location>
</feature>
<protein>
    <submittedName>
        <fullName evidence="3">Gfo/Idh/MocA family oxidoreductase</fullName>
    </submittedName>
</protein>
<gene>
    <name evidence="3" type="ORF">Q4Q35_11755</name>
</gene>
<evidence type="ECO:0000313" key="4">
    <source>
        <dbReference type="Proteomes" id="UP001176883"/>
    </source>
</evidence>
<feature type="domain" description="Gfo/Idh/MocA-like oxidoreductase N-terminal" evidence="1">
    <location>
        <begin position="6"/>
        <end position="118"/>
    </location>
</feature>
<dbReference type="Pfam" id="PF22725">
    <property type="entry name" value="GFO_IDH_MocA_C3"/>
    <property type="match status" value="1"/>
</dbReference>
<dbReference type="Pfam" id="PF01408">
    <property type="entry name" value="GFO_IDH_MocA"/>
    <property type="match status" value="1"/>
</dbReference>
<keyword evidence="4" id="KW-1185">Reference proteome</keyword>
<evidence type="ECO:0000259" key="2">
    <source>
        <dbReference type="Pfam" id="PF22725"/>
    </source>
</evidence>
<dbReference type="InterPro" id="IPR055170">
    <property type="entry name" value="GFO_IDH_MocA-like_dom"/>
</dbReference>
<dbReference type="InterPro" id="IPR051317">
    <property type="entry name" value="Gfo/Idh/MocA_oxidoreduct"/>
</dbReference>
<accession>A0ABT8WBS4</accession>
<dbReference type="PANTHER" id="PTHR43708:SF7">
    <property type="entry name" value="OXIDOREDUCTASE"/>
    <property type="match status" value="1"/>
</dbReference>
<sequence>MEAIIKTGVLSFGKSGELFHAPFLEAHSAFQFTAVVERTKKKAHLKYPNVKSYDSVDALLEDDDIELIVINTPNATHYEFALKALQTNKHILVEKPFTVTSIEAKTLFAEAKKYNRLILPYQNRRYDSDYLSVKNIVDSGKLGKLIEAHFRYDRYILELSPNKLRESAIPGNGISYNLGPHVLDAAISLFGMPLKWSKKIGYFRPNTQIDDYAQFHLEYPEGLQVFITLSLLVANPQPAFIIHGTKGSYVKQRTDIQEEQLMKGMNPNDSFFGIEKPNKEGVLTVVSPDGEKTHEKIVAIKSSYMNLFDDVYQAIKNGKDYPITENEIIKQIEILEES</sequence>
<reference evidence="3" key="1">
    <citation type="submission" date="2023-07" db="EMBL/GenBank/DDBJ databases">
        <title>Two novel species in the genus Flavivirga.</title>
        <authorList>
            <person name="Kwon K."/>
        </authorList>
    </citation>
    <scope>NUCLEOTIDE SEQUENCE</scope>
    <source>
        <strain evidence="3">KCTC 52353</strain>
    </source>
</reference>
<dbReference type="SUPFAM" id="SSF55347">
    <property type="entry name" value="Glyceraldehyde-3-phosphate dehydrogenase-like, C-terminal domain"/>
    <property type="match status" value="1"/>
</dbReference>
<dbReference type="SUPFAM" id="SSF51735">
    <property type="entry name" value="NAD(P)-binding Rossmann-fold domains"/>
    <property type="match status" value="1"/>
</dbReference>
<evidence type="ECO:0000259" key="1">
    <source>
        <dbReference type="Pfam" id="PF01408"/>
    </source>
</evidence>
<dbReference type="PANTHER" id="PTHR43708">
    <property type="entry name" value="CONSERVED EXPRESSED OXIDOREDUCTASE (EUROFUNG)"/>
    <property type="match status" value="1"/>
</dbReference>
<dbReference type="Gene3D" id="3.30.360.10">
    <property type="entry name" value="Dihydrodipicolinate Reductase, domain 2"/>
    <property type="match status" value="1"/>
</dbReference>
<proteinExistence type="predicted"/>
<comment type="caution">
    <text evidence="3">The sequence shown here is derived from an EMBL/GenBank/DDBJ whole genome shotgun (WGS) entry which is preliminary data.</text>
</comment>
<dbReference type="EMBL" id="JAUOEK010000120">
    <property type="protein sequence ID" value="MDO5970481.1"/>
    <property type="molecule type" value="Genomic_DNA"/>
</dbReference>
<organism evidence="3 4">
    <name type="scientific">Flavivirga aquimarina</name>
    <dbReference type="NCBI Taxonomy" id="2027862"/>
    <lineage>
        <taxon>Bacteria</taxon>
        <taxon>Pseudomonadati</taxon>
        <taxon>Bacteroidota</taxon>
        <taxon>Flavobacteriia</taxon>
        <taxon>Flavobacteriales</taxon>
        <taxon>Flavobacteriaceae</taxon>
        <taxon>Flavivirga</taxon>
    </lineage>
</organism>